<dbReference type="Pfam" id="PF13520">
    <property type="entry name" value="AA_permease_2"/>
    <property type="match status" value="1"/>
</dbReference>
<comment type="subcellular location">
    <subcellularLocation>
        <location evidence="1">Cell membrane</location>
        <topology evidence="1">Multi-pass membrane protein</topology>
    </subcellularLocation>
</comment>
<feature type="transmembrane region" description="Helical" evidence="7">
    <location>
        <begin position="216"/>
        <end position="239"/>
    </location>
</feature>
<dbReference type="Proteomes" id="UP000538666">
    <property type="component" value="Unassembled WGS sequence"/>
</dbReference>
<reference evidence="8 9" key="1">
    <citation type="submission" date="2020-08" db="EMBL/GenBank/DDBJ databases">
        <title>Genomic Encyclopedia of Type Strains, Phase IV (KMG-IV): sequencing the most valuable type-strain genomes for metagenomic binning, comparative biology and taxonomic classification.</title>
        <authorList>
            <person name="Goeker M."/>
        </authorList>
    </citation>
    <scope>NUCLEOTIDE SEQUENCE [LARGE SCALE GENOMIC DNA]</scope>
    <source>
        <strain evidence="8 9">DSM 103733</strain>
    </source>
</reference>
<evidence type="ECO:0000256" key="5">
    <source>
        <dbReference type="ARBA" id="ARBA00023136"/>
    </source>
</evidence>
<evidence type="ECO:0000313" key="9">
    <source>
        <dbReference type="Proteomes" id="UP000538666"/>
    </source>
</evidence>
<comment type="caution">
    <text evidence="8">The sequence shown here is derived from an EMBL/GenBank/DDBJ whole genome shotgun (WGS) entry which is preliminary data.</text>
</comment>
<dbReference type="PANTHER" id="PTHR42770">
    <property type="entry name" value="AMINO ACID TRANSPORTER-RELATED"/>
    <property type="match status" value="1"/>
</dbReference>
<accession>A0A841JZR7</accession>
<dbReference type="Gene3D" id="1.20.1740.10">
    <property type="entry name" value="Amino acid/polyamine transporter I"/>
    <property type="match status" value="1"/>
</dbReference>
<keyword evidence="9" id="KW-1185">Reference proteome</keyword>
<protein>
    <submittedName>
        <fullName evidence="8">Amino acid transporter</fullName>
    </submittedName>
</protein>
<dbReference type="EMBL" id="JACHEK010000012">
    <property type="protein sequence ID" value="MBB6146983.1"/>
    <property type="molecule type" value="Genomic_DNA"/>
</dbReference>
<keyword evidence="3 7" id="KW-0812">Transmembrane</keyword>
<feature type="transmembrane region" description="Helical" evidence="7">
    <location>
        <begin position="177"/>
        <end position="196"/>
    </location>
</feature>
<feature type="transmembrane region" description="Helical" evidence="7">
    <location>
        <begin position="419"/>
        <end position="441"/>
    </location>
</feature>
<feature type="transmembrane region" description="Helical" evidence="7">
    <location>
        <begin position="108"/>
        <end position="132"/>
    </location>
</feature>
<feature type="transmembrane region" description="Helical" evidence="7">
    <location>
        <begin position="251"/>
        <end position="269"/>
    </location>
</feature>
<keyword evidence="5 7" id="KW-0472">Membrane</keyword>
<feature type="transmembrane region" description="Helical" evidence="7">
    <location>
        <begin position="144"/>
        <end position="165"/>
    </location>
</feature>
<dbReference type="PANTHER" id="PTHR42770:SF11">
    <property type="entry name" value="INNER MEMBRANE TRANSPORT PROTEIN YBAT"/>
    <property type="match status" value="1"/>
</dbReference>
<keyword evidence="2" id="KW-1003">Cell membrane</keyword>
<feature type="transmembrane region" description="Helical" evidence="7">
    <location>
        <begin position="310"/>
        <end position="334"/>
    </location>
</feature>
<dbReference type="GO" id="GO:0022857">
    <property type="term" value="F:transmembrane transporter activity"/>
    <property type="evidence" value="ECO:0007669"/>
    <property type="project" value="InterPro"/>
</dbReference>
<evidence type="ECO:0000256" key="3">
    <source>
        <dbReference type="ARBA" id="ARBA00022692"/>
    </source>
</evidence>
<evidence type="ECO:0000256" key="2">
    <source>
        <dbReference type="ARBA" id="ARBA00022475"/>
    </source>
</evidence>
<evidence type="ECO:0000256" key="6">
    <source>
        <dbReference type="SAM" id="MobiDB-lite"/>
    </source>
</evidence>
<dbReference type="AlphaFoldDB" id="A0A841JZR7"/>
<feature type="transmembrane region" description="Helical" evidence="7">
    <location>
        <begin position="382"/>
        <end position="407"/>
    </location>
</feature>
<gene>
    <name evidence="8" type="ORF">HNQ77_004968</name>
</gene>
<feature type="region of interest" description="Disordered" evidence="6">
    <location>
        <begin position="1"/>
        <end position="20"/>
    </location>
</feature>
<evidence type="ECO:0000256" key="4">
    <source>
        <dbReference type="ARBA" id="ARBA00022989"/>
    </source>
</evidence>
<name>A0A841JZR7_9BACT</name>
<dbReference type="PIRSF" id="PIRSF006060">
    <property type="entry name" value="AA_transporter"/>
    <property type="match status" value="1"/>
</dbReference>
<dbReference type="InterPro" id="IPR050367">
    <property type="entry name" value="APC_superfamily"/>
</dbReference>
<proteinExistence type="predicted"/>
<dbReference type="GO" id="GO:0005886">
    <property type="term" value="C:plasma membrane"/>
    <property type="evidence" value="ECO:0007669"/>
    <property type="project" value="UniProtKB-SubCell"/>
</dbReference>
<evidence type="ECO:0000256" key="1">
    <source>
        <dbReference type="ARBA" id="ARBA00004651"/>
    </source>
</evidence>
<sequence>MPETASPFSTPPHAGVAPDEPRSGYGLRRHVLGPWETLAQSVSAIAPTATPAMTIPLVFALAGNGTWLVYIFATLAVTLVGLVIGCFGRRSASPGSLFMYTTQSLPGWAASIAGWALILAYVATAGSVAAGFFNYANVLLHATLGWNASPSLLIAIAVILAGAMAYRDIKLSAEMMLWMEAASVACIVIILSLILWRHGWHPDTDQLRLKGSSGTGIRLGLVLALFSFVGFESATALGDEAREPLKTIPRAVLQCALGCGAFFVISAYAEVLGFRGAGERLDQATAPLHTLASQASTGYLGTFLGTVVDVGAMMSMFACVLACITAASRVLMLMSHRGLAHRRLSRTHSRNETPHWAVMVTAVATLIPAVVLALRGVSAMDIYGWLGSLATYGFITVYALVCIALPLHLRGEQRRGADHLSAGVLLLSIAGTAAMLLALAGTLYPVPPAPYSWLPYFYLAYIVLGLGWYAVRPRAVSS</sequence>
<organism evidence="8 9">
    <name type="scientific">Silvibacterium bohemicum</name>
    <dbReference type="NCBI Taxonomy" id="1577686"/>
    <lineage>
        <taxon>Bacteria</taxon>
        <taxon>Pseudomonadati</taxon>
        <taxon>Acidobacteriota</taxon>
        <taxon>Terriglobia</taxon>
        <taxon>Terriglobales</taxon>
        <taxon>Acidobacteriaceae</taxon>
        <taxon>Silvibacterium</taxon>
    </lineage>
</organism>
<feature type="transmembrane region" description="Helical" evidence="7">
    <location>
        <begin position="453"/>
        <end position="471"/>
    </location>
</feature>
<evidence type="ECO:0000313" key="8">
    <source>
        <dbReference type="EMBL" id="MBB6146983.1"/>
    </source>
</evidence>
<dbReference type="InterPro" id="IPR002293">
    <property type="entry name" value="AA/rel_permease1"/>
</dbReference>
<keyword evidence="4 7" id="KW-1133">Transmembrane helix</keyword>
<feature type="transmembrane region" description="Helical" evidence="7">
    <location>
        <begin position="67"/>
        <end position="87"/>
    </location>
</feature>
<evidence type="ECO:0000256" key="7">
    <source>
        <dbReference type="SAM" id="Phobius"/>
    </source>
</evidence>
<dbReference type="RefSeq" id="WP_231581356.1">
    <property type="nucleotide sequence ID" value="NZ_JACHEK010000012.1"/>
</dbReference>
<feature type="transmembrane region" description="Helical" evidence="7">
    <location>
        <begin position="355"/>
        <end position="376"/>
    </location>
</feature>